<reference evidence="3 5" key="1">
    <citation type="submission" date="2014-09" db="EMBL/GenBank/DDBJ databases">
        <title>Xanthomonadaceae 3.5X direct submission.</title>
        <authorList>
            <person name="Fang T."/>
            <person name="Wang H."/>
        </authorList>
    </citation>
    <scope>NUCLEOTIDE SEQUENCE [LARGE SCALE GENOMIC DNA]</scope>
    <source>
        <strain evidence="3 5">3.5X</strain>
    </source>
</reference>
<evidence type="ECO:0000313" key="6">
    <source>
        <dbReference type="Proteomes" id="UP000560000"/>
    </source>
</evidence>
<protein>
    <recommendedName>
        <fullName evidence="2">RNA 2',3'-cyclic phosphodiesterase</fullName>
        <shortName evidence="2">RNA 2',3'-CPDase</shortName>
        <ecNumber evidence="2">3.1.4.58</ecNumber>
    </recommendedName>
</protein>
<dbReference type="GO" id="GO:0016874">
    <property type="term" value="F:ligase activity"/>
    <property type="evidence" value="ECO:0007669"/>
    <property type="project" value="UniProtKB-KW"/>
</dbReference>
<comment type="catalytic activity">
    <reaction evidence="2">
        <text>a 3'-end 2',3'-cyclophospho-ribonucleotide-RNA + H2O = a 3'-end 2'-phospho-ribonucleotide-RNA + H(+)</text>
        <dbReference type="Rhea" id="RHEA:11828"/>
        <dbReference type="Rhea" id="RHEA-COMP:10464"/>
        <dbReference type="Rhea" id="RHEA-COMP:17353"/>
        <dbReference type="ChEBI" id="CHEBI:15377"/>
        <dbReference type="ChEBI" id="CHEBI:15378"/>
        <dbReference type="ChEBI" id="CHEBI:83064"/>
        <dbReference type="ChEBI" id="CHEBI:173113"/>
        <dbReference type="EC" id="3.1.4.58"/>
    </reaction>
</comment>
<dbReference type="Pfam" id="PF13563">
    <property type="entry name" value="2_5_RNA_ligase2"/>
    <property type="match status" value="1"/>
</dbReference>
<gene>
    <name evidence="4" type="ORF">HNQ86_000653</name>
    <name evidence="3" type="ORF">LF63_0107810</name>
</gene>
<evidence type="ECO:0000256" key="1">
    <source>
        <dbReference type="ARBA" id="ARBA00022801"/>
    </source>
</evidence>
<feature type="active site" description="Proton donor" evidence="2">
    <location>
        <position position="45"/>
    </location>
</feature>
<dbReference type="Proteomes" id="UP000560000">
    <property type="component" value="Unassembled WGS sequence"/>
</dbReference>
<dbReference type="GO" id="GO:0008664">
    <property type="term" value="F:RNA 2',3'-cyclic 3'-phosphodiesterase activity"/>
    <property type="evidence" value="ECO:0007669"/>
    <property type="project" value="UniProtKB-EC"/>
</dbReference>
<keyword evidence="4" id="KW-0436">Ligase</keyword>
<keyword evidence="5" id="KW-1185">Reference proteome</keyword>
<dbReference type="Gene3D" id="3.90.1140.10">
    <property type="entry name" value="Cyclic phosphodiesterase"/>
    <property type="match status" value="1"/>
</dbReference>
<reference evidence="4 6" key="2">
    <citation type="submission" date="2020-08" db="EMBL/GenBank/DDBJ databases">
        <title>Genomic Encyclopedia of Type Strains, Phase IV (KMG-IV): sequencing the most valuable type-strain genomes for metagenomic binning, comparative biology and taxonomic classification.</title>
        <authorList>
            <person name="Goeker M."/>
        </authorList>
    </citation>
    <scope>NUCLEOTIDE SEQUENCE [LARGE SCALE GENOMIC DNA]</scope>
    <source>
        <strain evidence="4 6">DSM 107085</strain>
    </source>
</reference>
<dbReference type="EC" id="3.1.4.58" evidence="2"/>
<evidence type="ECO:0000313" key="3">
    <source>
        <dbReference type="EMBL" id="KGI78228.1"/>
    </source>
</evidence>
<evidence type="ECO:0000313" key="5">
    <source>
        <dbReference type="Proteomes" id="UP000029708"/>
    </source>
</evidence>
<dbReference type="InterPro" id="IPR009097">
    <property type="entry name" value="Cyclic_Pdiesterase"/>
</dbReference>
<keyword evidence="1 2" id="KW-0378">Hydrolase</keyword>
<dbReference type="NCBIfam" id="TIGR02258">
    <property type="entry name" value="2_5_ligase"/>
    <property type="match status" value="1"/>
</dbReference>
<dbReference type="SUPFAM" id="SSF55144">
    <property type="entry name" value="LigT-like"/>
    <property type="match status" value="1"/>
</dbReference>
<dbReference type="GO" id="GO:0004113">
    <property type="term" value="F:2',3'-cyclic-nucleotide 3'-phosphodiesterase activity"/>
    <property type="evidence" value="ECO:0007669"/>
    <property type="project" value="InterPro"/>
</dbReference>
<comment type="caution">
    <text evidence="3">The sequence shown here is derived from an EMBL/GenBank/DDBJ whole genome shotgun (WGS) entry which is preliminary data.</text>
</comment>
<evidence type="ECO:0000313" key="4">
    <source>
        <dbReference type="EMBL" id="MBB6183308.1"/>
    </source>
</evidence>
<evidence type="ECO:0000256" key="2">
    <source>
        <dbReference type="HAMAP-Rule" id="MF_01940"/>
    </source>
</evidence>
<name>A0A099CW81_9GAMM</name>
<dbReference type="EMBL" id="JROI01000010">
    <property type="protein sequence ID" value="KGI78228.1"/>
    <property type="molecule type" value="Genomic_DNA"/>
</dbReference>
<dbReference type="PANTHER" id="PTHR35561">
    <property type="entry name" value="RNA 2',3'-CYCLIC PHOSPHODIESTERASE"/>
    <property type="match status" value="1"/>
</dbReference>
<dbReference type="RefSeq" id="WP_043100836.1">
    <property type="nucleotide sequence ID" value="NZ_JACHET010000001.1"/>
</dbReference>
<dbReference type="InterPro" id="IPR004175">
    <property type="entry name" value="RNA_CPDase"/>
</dbReference>
<comment type="similarity">
    <text evidence="2">Belongs to the 2H phosphoesterase superfamily. ThpR family.</text>
</comment>
<dbReference type="AlphaFoldDB" id="A0A099CW81"/>
<proteinExistence type="inferred from homology"/>
<dbReference type="HOGENOM" id="CLU_081251_2_1_6"/>
<accession>A0A099CW81</accession>
<feature type="active site" description="Proton acceptor" evidence="2">
    <location>
        <position position="131"/>
    </location>
</feature>
<dbReference type="Proteomes" id="UP000029708">
    <property type="component" value="Unassembled WGS sequence"/>
</dbReference>
<feature type="short sequence motif" description="HXTX 2" evidence="2">
    <location>
        <begin position="131"/>
        <end position="134"/>
    </location>
</feature>
<dbReference type="HAMAP" id="MF_01940">
    <property type="entry name" value="RNA_CPDase"/>
    <property type="match status" value="1"/>
</dbReference>
<dbReference type="EMBL" id="JACHET010000001">
    <property type="protein sequence ID" value="MBB6183308.1"/>
    <property type="molecule type" value="Genomic_DNA"/>
</dbReference>
<comment type="function">
    <text evidence="2">Hydrolyzes RNA 2',3'-cyclic phosphodiester to an RNA 2'-phosphomonoester.</text>
</comment>
<organism evidence="3 5">
    <name type="scientific">Oleiagrimonas soli</name>
    <dbReference type="NCBI Taxonomy" id="1543381"/>
    <lineage>
        <taxon>Bacteria</taxon>
        <taxon>Pseudomonadati</taxon>
        <taxon>Pseudomonadota</taxon>
        <taxon>Gammaproteobacteria</taxon>
        <taxon>Lysobacterales</taxon>
        <taxon>Rhodanobacteraceae</taxon>
        <taxon>Oleiagrimonas</taxon>
    </lineage>
</organism>
<feature type="short sequence motif" description="HXTX 1" evidence="2">
    <location>
        <begin position="45"/>
        <end position="48"/>
    </location>
</feature>
<dbReference type="PANTHER" id="PTHR35561:SF1">
    <property type="entry name" value="RNA 2',3'-CYCLIC PHOSPHODIESTERASE"/>
    <property type="match status" value="1"/>
</dbReference>
<sequence length="186" mass="20460">MMRHSLFFAVWPDAVMRARLSEAAERALSNRDAQDGRRVDPSRYHLTLAYLGNHAQVSPQIIEPIVEAAESVRAHACTLILDRVGHFGADVGWLGASTCPDTLSALHAALHARLADMGFPAPTPTTPFVPHVTLLRRARTPLADAALKPAWPWCIDAFALVQGTLTSSVRYRVLRTFPLSERSRST</sequence>
<dbReference type="OrthoDB" id="7061261at2"/>